<dbReference type="Pfam" id="PF11625">
    <property type="entry name" value="DUF3253"/>
    <property type="match status" value="1"/>
</dbReference>
<dbReference type="InterPro" id="IPR036388">
    <property type="entry name" value="WH-like_DNA-bd_sf"/>
</dbReference>
<evidence type="ECO:0008006" key="4">
    <source>
        <dbReference type="Google" id="ProtNLM"/>
    </source>
</evidence>
<evidence type="ECO:0000313" key="3">
    <source>
        <dbReference type="Proteomes" id="UP001485043"/>
    </source>
</evidence>
<dbReference type="InterPro" id="IPR021660">
    <property type="entry name" value="DUF3253"/>
</dbReference>
<feature type="compositionally biased region" description="Basic and acidic residues" evidence="1">
    <location>
        <begin position="107"/>
        <end position="116"/>
    </location>
</feature>
<organism evidence="2 3">
    <name type="scientific">Apatococcus fuscideae</name>
    <dbReference type="NCBI Taxonomy" id="2026836"/>
    <lineage>
        <taxon>Eukaryota</taxon>
        <taxon>Viridiplantae</taxon>
        <taxon>Chlorophyta</taxon>
        <taxon>core chlorophytes</taxon>
        <taxon>Trebouxiophyceae</taxon>
        <taxon>Chlorellales</taxon>
        <taxon>Chlorellaceae</taxon>
        <taxon>Apatococcus</taxon>
    </lineage>
</organism>
<keyword evidence="3" id="KW-1185">Reference proteome</keyword>
<dbReference type="Gene3D" id="1.10.10.10">
    <property type="entry name" value="Winged helix-like DNA-binding domain superfamily/Winged helix DNA-binding domain"/>
    <property type="match status" value="1"/>
</dbReference>
<dbReference type="SUPFAM" id="SSF46785">
    <property type="entry name" value="Winged helix' DNA-binding domain"/>
    <property type="match status" value="1"/>
</dbReference>
<comment type="caution">
    <text evidence="2">The sequence shown here is derived from an EMBL/GenBank/DDBJ whole genome shotgun (WGS) entry which is preliminary data.</text>
</comment>
<feature type="compositionally biased region" description="Polar residues" evidence="1">
    <location>
        <begin position="23"/>
        <end position="35"/>
    </location>
</feature>
<sequence>MPPKRTRNSRATEEPAKRRKIGSDQTSTSQAFDPQRIQQLKDIILNILSKRKAGSTCCPSEAPRQLCPEDWRPLMDTTRAAAKDLVQEGKIEVTQKGVVVNLQGESSHFRRDHVSLDDDLTNKQLEGRRSRRSRKPELKNRGKGFRAESSPLA</sequence>
<evidence type="ECO:0000256" key="1">
    <source>
        <dbReference type="SAM" id="MobiDB-lite"/>
    </source>
</evidence>
<name>A0AAW1T8K3_9CHLO</name>
<evidence type="ECO:0000313" key="2">
    <source>
        <dbReference type="EMBL" id="KAK9864962.1"/>
    </source>
</evidence>
<proteinExistence type="predicted"/>
<dbReference type="InterPro" id="IPR036390">
    <property type="entry name" value="WH_DNA-bd_sf"/>
</dbReference>
<gene>
    <name evidence="2" type="ORF">WJX84_011229</name>
</gene>
<accession>A0AAW1T8K3</accession>
<reference evidence="2 3" key="1">
    <citation type="journal article" date="2024" name="Nat. Commun.">
        <title>Phylogenomics reveals the evolutionary origins of lichenization in chlorophyte algae.</title>
        <authorList>
            <person name="Puginier C."/>
            <person name="Libourel C."/>
            <person name="Otte J."/>
            <person name="Skaloud P."/>
            <person name="Haon M."/>
            <person name="Grisel S."/>
            <person name="Petersen M."/>
            <person name="Berrin J.G."/>
            <person name="Delaux P.M."/>
            <person name="Dal Grande F."/>
            <person name="Keller J."/>
        </authorList>
    </citation>
    <scope>NUCLEOTIDE SEQUENCE [LARGE SCALE GENOMIC DNA]</scope>
    <source>
        <strain evidence="2 3">SAG 2523</strain>
    </source>
</reference>
<feature type="region of interest" description="Disordered" evidence="1">
    <location>
        <begin position="1"/>
        <end position="35"/>
    </location>
</feature>
<protein>
    <recommendedName>
        <fullName evidence="4">DUF3253 domain-containing protein</fullName>
    </recommendedName>
</protein>
<dbReference type="Proteomes" id="UP001485043">
    <property type="component" value="Unassembled WGS sequence"/>
</dbReference>
<feature type="region of interest" description="Disordered" evidence="1">
    <location>
        <begin position="105"/>
        <end position="153"/>
    </location>
</feature>
<dbReference type="AlphaFoldDB" id="A0AAW1T8K3"/>
<dbReference type="EMBL" id="JALJOV010000299">
    <property type="protein sequence ID" value="KAK9864962.1"/>
    <property type="molecule type" value="Genomic_DNA"/>
</dbReference>